<keyword evidence="1" id="KW-0812">Transmembrane</keyword>
<evidence type="ECO:0000256" key="1">
    <source>
        <dbReference type="SAM" id="Phobius"/>
    </source>
</evidence>
<keyword evidence="1" id="KW-1133">Transmembrane helix</keyword>
<dbReference type="AlphaFoldDB" id="A0A1S1QKV0"/>
<dbReference type="OrthoDB" id="9962376at2"/>
<reference evidence="3" key="1">
    <citation type="submission" date="2016-07" db="EMBL/GenBank/DDBJ databases">
        <title>Frankia sp. NRRL B-16219 Genome sequencing.</title>
        <authorList>
            <person name="Ghodhbane-Gtari F."/>
            <person name="Swanson E."/>
            <person name="Gueddou A."/>
            <person name="Louati M."/>
            <person name="Nouioui I."/>
            <person name="Hezbri K."/>
            <person name="Abebe-Akele F."/>
            <person name="Simpson S."/>
            <person name="Morris K."/>
            <person name="Thomas K."/>
            <person name="Gtari M."/>
            <person name="Tisa L.S."/>
        </authorList>
    </citation>
    <scope>NUCLEOTIDE SEQUENCE [LARGE SCALE GENOMIC DNA]</scope>
    <source>
        <strain evidence="3">NRRL B-16219</strain>
    </source>
</reference>
<proteinExistence type="predicted"/>
<evidence type="ECO:0000313" key="2">
    <source>
        <dbReference type="EMBL" id="OHV35388.1"/>
    </source>
</evidence>
<dbReference type="EMBL" id="MAXA01000127">
    <property type="protein sequence ID" value="OHV35388.1"/>
    <property type="molecule type" value="Genomic_DNA"/>
</dbReference>
<keyword evidence="1" id="KW-0472">Membrane</keyword>
<accession>A0A1S1QKV0</accession>
<keyword evidence="3" id="KW-1185">Reference proteome</keyword>
<dbReference type="RefSeq" id="WP_071062211.1">
    <property type="nucleotide sequence ID" value="NZ_MAXA01000127.1"/>
</dbReference>
<gene>
    <name evidence="2" type="ORF">BBK14_33445</name>
</gene>
<feature type="transmembrane region" description="Helical" evidence="1">
    <location>
        <begin position="52"/>
        <end position="70"/>
    </location>
</feature>
<dbReference type="Proteomes" id="UP000179769">
    <property type="component" value="Unassembled WGS sequence"/>
</dbReference>
<sequence>MSPPPETVVLAAGWFDTFNKLSGQVKTLVFVVLGIVVVINIIRVAFTKQGALVPLLMAAVAGAVAIWAANNSDDNADRLKEDLDNASGIHLVIPVSEYSLPDDAGRVSA</sequence>
<organism evidence="2 3">
    <name type="scientific">Parafrankia soli</name>
    <dbReference type="NCBI Taxonomy" id="2599596"/>
    <lineage>
        <taxon>Bacteria</taxon>
        <taxon>Bacillati</taxon>
        <taxon>Actinomycetota</taxon>
        <taxon>Actinomycetes</taxon>
        <taxon>Frankiales</taxon>
        <taxon>Frankiaceae</taxon>
        <taxon>Parafrankia</taxon>
    </lineage>
</organism>
<protein>
    <submittedName>
        <fullName evidence="2">Uncharacterized protein</fullName>
    </submittedName>
</protein>
<evidence type="ECO:0000313" key="3">
    <source>
        <dbReference type="Proteomes" id="UP000179769"/>
    </source>
</evidence>
<feature type="transmembrane region" description="Helical" evidence="1">
    <location>
        <begin position="28"/>
        <end position="46"/>
    </location>
</feature>
<name>A0A1S1QKV0_9ACTN</name>
<comment type="caution">
    <text evidence="2">The sequence shown here is derived from an EMBL/GenBank/DDBJ whole genome shotgun (WGS) entry which is preliminary data.</text>
</comment>